<proteinExistence type="predicted"/>
<evidence type="ECO:0000313" key="2">
    <source>
        <dbReference type="Proteomes" id="UP001521150"/>
    </source>
</evidence>
<organism evidence="1 2">
    <name type="scientific">Kibdelosporangium philippinense</name>
    <dbReference type="NCBI Taxonomy" id="211113"/>
    <lineage>
        <taxon>Bacteria</taxon>
        <taxon>Bacillati</taxon>
        <taxon>Actinomycetota</taxon>
        <taxon>Actinomycetes</taxon>
        <taxon>Pseudonocardiales</taxon>
        <taxon>Pseudonocardiaceae</taxon>
        <taxon>Kibdelosporangium</taxon>
    </lineage>
</organism>
<dbReference type="RefSeq" id="WP_233734582.1">
    <property type="nucleotide sequence ID" value="NZ_JAJVCN010000005.1"/>
</dbReference>
<accession>A0ABS8ZVR3</accession>
<dbReference type="Proteomes" id="UP001521150">
    <property type="component" value="Unassembled WGS sequence"/>
</dbReference>
<gene>
    <name evidence="1" type="ORF">LWC34_54770</name>
</gene>
<reference evidence="1 2" key="1">
    <citation type="submission" date="2021-12" db="EMBL/GenBank/DDBJ databases">
        <title>Genome sequence of Kibdelosporangium philippinense ATCC 49844.</title>
        <authorList>
            <person name="Fedorov E.A."/>
            <person name="Omeragic M."/>
            <person name="Shalygina K.F."/>
            <person name="Maclea K.S."/>
        </authorList>
    </citation>
    <scope>NUCLEOTIDE SEQUENCE [LARGE SCALE GENOMIC DNA]</scope>
    <source>
        <strain evidence="1 2">ATCC 49844</strain>
    </source>
</reference>
<keyword evidence="2" id="KW-1185">Reference proteome</keyword>
<evidence type="ECO:0008006" key="3">
    <source>
        <dbReference type="Google" id="ProtNLM"/>
    </source>
</evidence>
<sequence length="285" mass="31956">MKAQIWYFRIYTTHDYYTRSTSIVQGREFSISPSIAATVSMGDVPEDILDAHGRSSSVLRYFIDRSCEIERKDPPVDWVSKETAYICLGVKFSVDLPVRDGAEGEAYAWYEYLEAEKVIEGATSKARDLLDEMSLIVLVKFGREIVARQIFDSRAYIIADGKPSQPVPIFRAGRAVAIRINSPETLPFGELEKLTVDDFRYNPAAVSIGRWMSLGLAESDPFKKFMWGFIGIEVLVKKVVSKNPDIIANKLRFSVDEGEDVAGIAVRELIWPAPSTAAGLRDLGW</sequence>
<dbReference type="EMBL" id="JAJVCN010000005">
    <property type="protein sequence ID" value="MCE7011824.1"/>
    <property type="molecule type" value="Genomic_DNA"/>
</dbReference>
<protein>
    <recommendedName>
        <fullName evidence="3">Type I-A CRISPR-associated protein Cas5</fullName>
    </recommendedName>
</protein>
<name>A0ABS8ZVR3_9PSEU</name>
<comment type="caution">
    <text evidence="1">The sequence shown here is derived from an EMBL/GenBank/DDBJ whole genome shotgun (WGS) entry which is preliminary data.</text>
</comment>
<evidence type="ECO:0000313" key="1">
    <source>
        <dbReference type="EMBL" id="MCE7011824.1"/>
    </source>
</evidence>